<organism evidence="3 4">
    <name type="scientific">Sinocyclocheilus grahami</name>
    <name type="common">Dianchi golden-line fish</name>
    <name type="synonym">Barbus grahami</name>
    <dbReference type="NCBI Taxonomy" id="75366"/>
    <lineage>
        <taxon>Eukaryota</taxon>
        <taxon>Metazoa</taxon>
        <taxon>Chordata</taxon>
        <taxon>Craniata</taxon>
        <taxon>Vertebrata</taxon>
        <taxon>Euteleostomi</taxon>
        <taxon>Actinopterygii</taxon>
        <taxon>Neopterygii</taxon>
        <taxon>Teleostei</taxon>
        <taxon>Ostariophysi</taxon>
        <taxon>Cypriniformes</taxon>
        <taxon>Cyprinidae</taxon>
        <taxon>Cyprininae</taxon>
        <taxon>Sinocyclocheilus</taxon>
    </lineage>
</organism>
<evidence type="ECO:0000259" key="2">
    <source>
        <dbReference type="PROSITE" id="PS50238"/>
    </source>
</evidence>
<dbReference type="Ensembl" id="ENSSGRT00000071708.1">
    <property type="protein sequence ID" value="ENSSGRP00000067277.1"/>
    <property type="gene ID" value="ENSSGRG00000034553.1"/>
</dbReference>
<dbReference type="GO" id="GO:0097060">
    <property type="term" value="C:synaptic membrane"/>
    <property type="evidence" value="ECO:0007669"/>
    <property type="project" value="TreeGrafter"/>
</dbReference>
<dbReference type="InterPro" id="IPR057459">
    <property type="entry name" value="SYDE1/2_C2"/>
</dbReference>
<dbReference type="Pfam" id="PF00620">
    <property type="entry name" value="RhoGAP"/>
    <property type="match status" value="2"/>
</dbReference>
<proteinExistence type="predicted"/>
<dbReference type="InterPro" id="IPR000198">
    <property type="entry name" value="RhoGAP_dom"/>
</dbReference>
<sequence>KNLKSTFNLSSRSQQLCVRLDPRGLLYVKLTLLEQFVTPFPRLSDLPPPKVFGVELRHLVEKEVSARRVPLIIQKCISEIERRGLRVVGLYRLCGSAAVKKELRDAFERDSAAITLNDELYPDVNVITGQSLEWLLLIDGCVFVCVLKATLSFLLDHLSLVASYSDSNRMTCQNLAVCFGPVLLTPTQESWQAGMTAPGSGALIASAVDFKRHIEALHYLLQLWPGESVPADWHHLFILSPFDLLS</sequence>
<dbReference type="AlphaFoldDB" id="A0A672PTU6"/>
<dbReference type="PANTHER" id="PTHR46150:SF2">
    <property type="entry name" value="RHO GTPASE-ACTIVATING PROTEIN SYDE1"/>
    <property type="match status" value="1"/>
</dbReference>
<dbReference type="SUPFAM" id="SSF48350">
    <property type="entry name" value="GTPase activation domain, GAP"/>
    <property type="match status" value="1"/>
</dbReference>
<dbReference type="Proteomes" id="UP000472262">
    <property type="component" value="Unassembled WGS sequence"/>
</dbReference>
<protein>
    <recommendedName>
        <fullName evidence="2">Rho-GAP domain-containing protein</fullName>
    </recommendedName>
</protein>
<name>A0A672PTU6_SINGR</name>
<dbReference type="PROSITE" id="PS50238">
    <property type="entry name" value="RHOGAP"/>
    <property type="match status" value="1"/>
</dbReference>
<dbReference type="GO" id="GO:0005096">
    <property type="term" value="F:GTPase activator activity"/>
    <property type="evidence" value="ECO:0007669"/>
    <property type="project" value="UniProtKB-KW"/>
</dbReference>
<dbReference type="PANTHER" id="PTHR46150">
    <property type="entry name" value="RHO GTPASE-ACTIVATING PROTEIN 100F"/>
    <property type="match status" value="1"/>
</dbReference>
<reference evidence="3" key="1">
    <citation type="submission" date="2025-08" db="UniProtKB">
        <authorList>
            <consortium name="Ensembl"/>
        </authorList>
    </citation>
    <scope>IDENTIFICATION</scope>
</reference>
<dbReference type="Pfam" id="PF25336">
    <property type="entry name" value="C2_SYDE"/>
    <property type="match status" value="1"/>
</dbReference>
<reference evidence="3" key="2">
    <citation type="submission" date="2025-09" db="UniProtKB">
        <authorList>
            <consortium name="Ensembl"/>
        </authorList>
    </citation>
    <scope>IDENTIFICATION</scope>
</reference>
<dbReference type="GO" id="GO:0007165">
    <property type="term" value="P:signal transduction"/>
    <property type="evidence" value="ECO:0007669"/>
    <property type="project" value="InterPro"/>
</dbReference>
<dbReference type="InterPro" id="IPR008936">
    <property type="entry name" value="Rho_GTPase_activation_prot"/>
</dbReference>
<accession>A0A672PTU6</accession>
<keyword evidence="4" id="KW-1185">Reference proteome</keyword>
<dbReference type="Gene3D" id="1.10.555.10">
    <property type="entry name" value="Rho GTPase activation protein"/>
    <property type="match status" value="2"/>
</dbReference>
<evidence type="ECO:0000313" key="4">
    <source>
        <dbReference type="Proteomes" id="UP000472262"/>
    </source>
</evidence>
<dbReference type="InterPro" id="IPR052118">
    <property type="entry name" value="Rho-GAP_regulator"/>
</dbReference>
<feature type="domain" description="Rho-GAP" evidence="2">
    <location>
        <begin position="54"/>
        <end position="246"/>
    </location>
</feature>
<dbReference type="GO" id="GO:0016477">
    <property type="term" value="P:cell migration"/>
    <property type="evidence" value="ECO:0007669"/>
    <property type="project" value="TreeGrafter"/>
</dbReference>
<dbReference type="InParanoid" id="A0A672PTU6"/>
<dbReference type="GO" id="GO:0046578">
    <property type="term" value="P:regulation of Ras protein signal transduction"/>
    <property type="evidence" value="ECO:0007669"/>
    <property type="project" value="TreeGrafter"/>
</dbReference>
<evidence type="ECO:0000256" key="1">
    <source>
        <dbReference type="ARBA" id="ARBA00022468"/>
    </source>
</evidence>
<keyword evidence="1" id="KW-0343">GTPase activation</keyword>
<dbReference type="SMART" id="SM00324">
    <property type="entry name" value="RhoGAP"/>
    <property type="match status" value="1"/>
</dbReference>
<evidence type="ECO:0000313" key="3">
    <source>
        <dbReference type="Ensembl" id="ENSSGRP00000067277.1"/>
    </source>
</evidence>